<dbReference type="InterPro" id="IPR008920">
    <property type="entry name" value="TF_FadR/GntR_C"/>
</dbReference>
<name>A0A099K6X5_COLPS</name>
<dbReference type="PANTHER" id="PTHR43537:SF41">
    <property type="entry name" value="TRANSCRIPTIONAL REGULATORY PROTEIN"/>
    <property type="match status" value="1"/>
</dbReference>
<keyword evidence="1" id="KW-0805">Transcription regulation</keyword>
<evidence type="ECO:0000259" key="4">
    <source>
        <dbReference type="PROSITE" id="PS50949"/>
    </source>
</evidence>
<dbReference type="RefSeq" id="WP_033084653.1">
    <property type="nucleotide sequence ID" value="NZ_JQEC01000075.1"/>
</dbReference>
<evidence type="ECO:0000313" key="5">
    <source>
        <dbReference type="EMBL" id="KGJ86539.1"/>
    </source>
</evidence>
<accession>A0A099K6X5</accession>
<sequence length="213" mass="24569">MLETIRPQYKTITELVVESLRERIVIGEIKPGERIYQEVLAKEYNVSKIPIREALQLLNGEGYISIEANKGAIVSSINSEQIDELFALKILIETDMLAASLPLISDEKLKDAQQIIEKINMASSAKVWNGLNTEYYNCLYSGIRRPQTEEMITNIRTKIERFNHICFLRINKAKQYIAICKLLEHCFERKVDQAVEQLGQNLRDARDEIRVLL</sequence>
<gene>
    <name evidence="5" type="ORF">GAB14E_0812</name>
</gene>
<dbReference type="Gene3D" id="1.20.120.530">
    <property type="entry name" value="GntR ligand-binding domain-like"/>
    <property type="match status" value="1"/>
</dbReference>
<comment type="caution">
    <text evidence="5">The sequence shown here is derived from an EMBL/GenBank/DDBJ whole genome shotgun (WGS) entry which is preliminary data.</text>
</comment>
<reference evidence="5 6" key="1">
    <citation type="submission" date="2014-08" db="EMBL/GenBank/DDBJ databases">
        <title>Genomic and Phenotypic Diversity of Colwellia psychrerythraea strains from Disparate Marine Basins.</title>
        <authorList>
            <person name="Techtmann S.M."/>
            <person name="Stelling S.C."/>
            <person name="Utturkar S.M."/>
            <person name="Alshibli N."/>
            <person name="Harris A."/>
            <person name="Brown S.D."/>
            <person name="Hazen T.C."/>
        </authorList>
    </citation>
    <scope>NUCLEOTIDE SEQUENCE [LARGE SCALE GENOMIC DNA]</scope>
    <source>
        <strain evidence="5 6">GAB14E</strain>
    </source>
</reference>
<dbReference type="GO" id="GO:0003700">
    <property type="term" value="F:DNA-binding transcription factor activity"/>
    <property type="evidence" value="ECO:0007669"/>
    <property type="project" value="InterPro"/>
</dbReference>
<dbReference type="Pfam" id="PF07729">
    <property type="entry name" value="FCD"/>
    <property type="match status" value="1"/>
</dbReference>
<dbReference type="PROSITE" id="PS50949">
    <property type="entry name" value="HTH_GNTR"/>
    <property type="match status" value="1"/>
</dbReference>
<proteinExistence type="predicted"/>
<dbReference type="EMBL" id="JQEC01000075">
    <property type="protein sequence ID" value="KGJ86539.1"/>
    <property type="molecule type" value="Genomic_DNA"/>
</dbReference>
<keyword evidence="2" id="KW-0238">DNA-binding</keyword>
<evidence type="ECO:0000256" key="2">
    <source>
        <dbReference type="ARBA" id="ARBA00023125"/>
    </source>
</evidence>
<dbReference type="OrthoDB" id="9799812at2"/>
<dbReference type="AlphaFoldDB" id="A0A099K6X5"/>
<organism evidence="5 6">
    <name type="scientific">Colwellia psychrerythraea</name>
    <name type="common">Vibrio psychroerythus</name>
    <dbReference type="NCBI Taxonomy" id="28229"/>
    <lineage>
        <taxon>Bacteria</taxon>
        <taxon>Pseudomonadati</taxon>
        <taxon>Pseudomonadota</taxon>
        <taxon>Gammaproteobacteria</taxon>
        <taxon>Alteromonadales</taxon>
        <taxon>Colwelliaceae</taxon>
        <taxon>Colwellia</taxon>
    </lineage>
</organism>
<feature type="domain" description="HTH gntR-type" evidence="4">
    <location>
        <begin position="10"/>
        <end position="77"/>
    </location>
</feature>
<dbReference type="InterPro" id="IPR036390">
    <property type="entry name" value="WH_DNA-bd_sf"/>
</dbReference>
<protein>
    <submittedName>
        <fullName evidence="5">Transcriptional regulator, GntR family with FCD sensor domain containing protein</fullName>
    </submittedName>
</protein>
<dbReference type="Pfam" id="PF00392">
    <property type="entry name" value="GntR"/>
    <property type="match status" value="1"/>
</dbReference>
<dbReference type="SUPFAM" id="SSF46785">
    <property type="entry name" value="Winged helix' DNA-binding domain"/>
    <property type="match status" value="1"/>
</dbReference>
<dbReference type="PANTHER" id="PTHR43537">
    <property type="entry name" value="TRANSCRIPTIONAL REGULATOR, GNTR FAMILY"/>
    <property type="match status" value="1"/>
</dbReference>
<dbReference type="GO" id="GO:0003677">
    <property type="term" value="F:DNA binding"/>
    <property type="evidence" value="ECO:0007669"/>
    <property type="project" value="UniProtKB-KW"/>
</dbReference>
<dbReference type="InterPro" id="IPR011711">
    <property type="entry name" value="GntR_C"/>
</dbReference>
<evidence type="ECO:0000256" key="1">
    <source>
        <dbReference type="ARBA" id="ARBA00023015"/>
    </source>
</evidence>
<evidence type="ECO:0000256" key="3">
    <source>
        <dbReference type="ARBA" id="ARBA00023163"/>
    </source>
</evidence>
<dbReference type="InterPro" id="IPR000524">
    <property type="entry name" value="Tscrpt_reg_HTH_GntR"/>
</dbReference>
<evidence type="ECO:0000313" key="6">
    <source>
        <dbReference type="Proteomes" id="UP000029868"/>
    </source>
</evidence>
<dbReference type="CDD" id="cd07377">
    <property type="entry name" value="WHTH_GntR"/>
    <property type="match status" value="1"/>
</dbReference>
<dbReference type="Proteomes" id="UP000029868">
    <property type="component" value="Unassembled WGS sequence"/>
</dbReference>
<dbReference type="PATRIC" id="fig|28229.3.peg.4761"/>
<dbReference type="SMART" id="SM00345">
    <property type="entry name" value="HTH_GNTR"/>
    <property type="match status" value="1"/>
</dbReference>
<keyword evidence="3" id="KW-0804">Transcription</keyword>
<dbReference type="SUPFAM" id="SSF48008">
    <property type="entry name" value="GntR ligand-binding domain-like"/>
    <property type="match status" value="1"/>
</dbReference>
<dbReference type="Gene3D" id="1.10.10.10">
    <property type="entry name" value="Winged helix-like DNA-binding domain superfamily/Winged helix DNA-binding domain"/>
    <property type="match status" value="1"/>
</dbReference>
<dbReference type="InterPro" id="IPR036388">
    <property type="entry name" value="WH-like_DNA-bd_sf"/>
</dbReference>